<dbReference type="GO" id="GO:0006412">
    <property type="term" value="P:translation"/>
    <property type="evidence" value="ECO:0007669"/>
    <property type="project" value="UniProtKB-UniRule"/>
</dbReference>
<dbReference type="InterPro" id="IPR021131">
    <property type="entry name" value="Ribosomal_uL15/eL18"/>
</dbReference>
<dbReference type="InterPro" id="IPR036227">
    <property type="entry name" value="Ribosomal_uL15/eL18_sf"/>
</dbReference>
<comment type="function">
    <text evidence="4">Binds to the 23S rRNA.</text>
</comment>
<evidence type="ECO:0000256" key="5">
    <source>
        <dbReference type="RuleBase" id="RU003888"/>
    </source>
</evidence>
<organism evidence="8">
    <name type="scientific">uncultured beta proteobacterium Rifle_16ft_4_minimus_10522</name>
    <dbReference type="NCBI Taxonomy" id="1665165"/>
    <lineage>
        <taxon>Bacteria</taxon>
        <taxon>Pseudomonadati</taxon>
        <taxon>Pseudomonadota</taxon>
        <taxon>Betaproteobacteria</taxon>
        <taxon>Nitrosomonadales</taxon>
        <taxon>Nitrosomonadaceae</taxon>
        <taxon>environmental samples</taxon>
    </lineage>
</organism>
<accession>A0A0H4SZZ8</accession>
<evidence type="ECO:0000256" key="6">
    <source>
        <dbReference type="SAM" id="MobiDB-lite"/>
    </source>
</evidence>
<dbReference type="Gene3D" id="3.100.10.10">
    <property type="match status" value="1"/>
</dbReference>
<feature type="region of interest" description="Disordered" evidence="6">
    <location>
        <begin position="1"/>
        <end position="72"/>
    </location>
</feature>
<evidence type="ECO:0000259" key="7">
    <source>
        <dbReference type="Pfam" id="PF00828"/>
    </source>
</evidence>
<dbReference type="PANTHER" id="PTHR12934">
    <property type="entry name" value="50S RIBOSOMAL PROTEIN L15"/>
    <property type="match status" value="1"/>
</dbReference>
<dbReference type="InterPro" id="IPR005749">
    <property type="entry name" value="Ribosomal_uL15_bac-type"/>
</dbReference>
<evidence type="ECO:0000256" key="2">
    <source>
        <dbReference type="ARBA" id="ARBA00022980"/>
    </source>
</evidence>
<dbReference type="HAMAP" id="MF_01341">
    <property type="entry name" value="Ribosomal_uL15"/>
    <property type="match status" value="1"/>
</dbReference>
<dbReference type="GO" id="GO:0019843">
    <property type="term" value="F:rRNA binding"/>
    <property type="evidence" value="ECO:0007669"/>
    <property type="project" value="UniProtKB-UniRule"/>
</dbReference>
<dbReference type="PROSITE" id="PS00475">
    <property type="entry name" value="RIBOSOMAL_L15"/>
    <property type="match status" value="1"/>
</dbReference>
<name>A0A0H4SZZ8_9PROT</name>
<evidence type="ECO:0000313" key="8">
    <source>
        <dbReference type="EMBL" id="AKQ00753.1"/>
    </source>
</evidence>
<dbReference type="AlphaFoldDB" id="A0A0H4SZZ8"/>
<dbReference type="GO" id="GO:0003735">
    <property type="term" value="F:structural constituent of ribosome"/>
    <property type="evidence" value="ECO:0007669"/>
    <property type="project" value="InterPro"/>
</dbReference>
<comment type="similarity">
    <text evidence="1 4 5">Belongs to the universal ribosomal protein uL15 family.</text>
</comment>
<reference evidence="8" key="1">
    <citation type="journal article" date="2015" name="ISME J.">
        <title>Aquifer environment selects for microbial species cohorts in sediment and groundwater.</title>
        <authorList>
            <person name="Hug L.A."/>
            <person name="Thomas B.C."/>
            <person name="Brown C.T."/>
            <person name="Frischkorn K.R."/>
            <person name="Williams K.H."/>
            <person name="Tringe S.G."/>
            <person name="Banfield J.F."/>
        </authorList>
    </citation>
    <scope>NUCLEOTIDE SEQUENCE</scope>
</reference>
<evidence type="ECO:0000256" key="1">
    <source>
        <dbReference type="ARBA" id="ARBA00007320"/>
    </source>
</evidence>
<proteinExistence type="inferred from homology"/>
<evidence type="ECO:0000256" key="3">
    <source>
        <dbReference type="ARBA" id="ARBA00023274"/>
    </source>
</evidence>
<feature type="domain" description="Large ribosomal subunit protein uL15/eL18" evidence="7">
    <location>
        <begin position="78"/>
        <end position="143"/>
    </location>
</feature>
<sequence>MRLNSLKPAPGAKKSRHRVGRGGGSGWGKTAGRGHKGQRARSGGYHKVGFEGGQMPLHRRLPKRGFASPTRTHSAEVRLSELQGMKPGDIDLGALKAQGIVPREARTAKVILSGKLTRSVTLKGVKASKGARAAIEAAGGKVEDAAPAAQPTGD</sequence>
<dbReference type="NCBIfam" id="TIGR01071">
    <property type="entry name" value="rplO_bact"/>
    <property type="match status" value="1"/>
</dbReference>
<dbReference type="InterPro" id="IPR030878">
    <property type="entry name" value="Ribosomal_uL15"/>
</dbReference>
<feature type="compositionally biased region" description="Gly residues" evidence="6">
    <location>
        <begin position="21"/>
        <end position="31"/>
    </location>
</feature>
<evidence type="ECO:0000256" key="4">
    <source>
        <dbReference type="HAMAP-Rule" id="MF_01341"/>
    </source>
</evidence>
<dbReference type="InterPro" id="IPR001196">
    <property type="entry name" value="Ribosomal_uL15_CS"/>
</dbReference>
<dbReference type="PANTHER" id="PTHR12934:SF11">
    <property type="entry name" value="LARGE RIBOSOMAL SUBUNIT PROTEIN UL15M"/>
    <property type="match status" value="1"/>
</dbReference>
<dbReference type="Pfam" id="PF00828">
    <property type="entry name" value="Ribosomal_L27A"/>
    <property type="match status" value="1"/>
</dbReference>
<dbReference type="SUPFAM" id="SSF52080">
    <property type="entry name" value="Ribosomal proteins L15p and L18e"/>
    <property type="match status" value="1"/>
</dbReference>
<dbReference type="GO" id="GO:0022625">
    <property type="term" value="C:cytosolic large ribosomal subunit"/>
    <property type="evidence" value="ECO:0007669"/>
    <property type="project" value="TreeGrafter"/>
</dbReference>
<dbReference type="EMBL" id="KT006936">
    <property type="protein sequence ID" value="AKQ00753.1"/>
    <property type="molecule type" value="Genomic_DNA"/>
</dbReference>
<gene>
    <name evidence="4" type="primary">rplO</name>
</gene>
<comment type="subunit">
    <text evidence="4">Part of the 50S ribosomal subunit.</text>
</comment>
<keyword evidence="4" id="KW-0699">rRNA-binding</keyword>
<keyword evidence="2 4" id="KW-0689">Ribosomal protein</keyword>
<keyword evidence="3 4" id="KW-0687">Ribonucleoprotein</keyword>
<keyword evidence="4" id="KW-0694">RNA-binding</keyword>
<protein>
    <recommendedName>
        <fullName evidence="4">Large ribosomal subunit protein uL15</fullName>
    </recommendedName>
</protein>